<feature type="compositionally biased region" description="Basic and acidic residues" evidence="1">
    <location>
        <begin position="173"/>
        <end position="182"/>
    </location>
</feature>
<dbReference type="GeneID" id="8237209"/>
<dbReference type="KEGG" id="phu:Phum_PHUM379860"/>
<dbReference type="EnsemblMetazoa" id="PHUM379860-RA">
    <property type="protein sequence ID" value="PHUM379860-PA"/>
    <property type="gene ID" value="PHUM379860"/>
</dbReference>
<reference evidence="3" key="2">
    <citation type="submission" date="2007-04" db="EMBL/GenBank/DDBJ databases">
        <title>The genome of the human body louse.</title>
        <authorList>
            <consortium name="The Human Body Louse Genome Consortium"/>
            <person name="Kirkness E."/>
            <person name="Walenz B."/>
            <person name="Hass B."/>
            <person name="Bruggner R."/>
            <person name="Strausberg R."/>
        </authorList>
    </citation>
    <scope>NUCLEOTIDE SEQUENCE</scope>
    <source>
        <strain evidence="3">USDA</strain>
    </source>
</reference>
<dbReference type="AlphaFoldDB" id="E0VQM5"/>
<dbReference type="InParanoid" id="E0VQM5"/>
<accession>E0VQM5</accession>
<proteinExistence type="predicted"/>
<dbReference type="CTD" id="8237209"/>
<dbReference type="EMBL" id="AAZO01004437">
    <property type="status" value="NOT_ANNOTATED_CDS"/>
    <property type="molecule type" value="Genomic_DNA"/>
</dbReference>
<feature type="compositionally biased region" description="Polar residues" evidence="1">
    <location>
        <begin position="99"/>
        <end position="109"/>
    </location>
</feature>
<dbReference type="OrthoDB" id="10044343at2759"/>
<keyword evidence="5" id="KW-1185">Reference proteome</keyword>
<evidence type="ECO:0000259" key="2">
    <source>
        <dbReference type="PROSITE" id="PS51486"/>
    </source>
</evidence>
<dbReference type="VEuPathDB" id="VectorBase:PHUM379860"/>
<dbReference type="Proteomes" id="UP000009046">
    <property type="component" value="Unassembled WGS sequence"/>
</dbReference>
<evidence type="ECO:0000313" key="5">
    <source>
        <dbReference type="Proteomes" id="UP000009046"/>
    </source>
</evidence>
<feature type="region of interest" description="Disordered" evidence="1">
    <location>
        <begin position="99"/>
        <end position="197"/>
    </location>
</feature>
<organism>
    <name type="scientific">Pediculus humanus subsp. corporis</name>
    <name type="common">Body louse</name>
    <dbReference type="NCBI Taxonomy" id="121224"/>
    <lineage>
        <taxon>Eukaryota</taxon>
        <taxon>Metazoa</taxon>
        <taxon>Ecdysozoa</taxon>
        <taxon>Arthropoda</taxon>
        <taxon>Hexapoda</taxon>
        <taxon>Insecta</taxon>
        <taxon>Pterygota</taxon>
        <taxon>Neoptera</taxon>
        <taxon>Paraneoptera</taxon>
        <taxon>Psocodea</taxon>
        <taxon>Troctomorpha</taxon>
        <taxon>Phthiraptera</taxon>
        <taxon>Anoplura</taxon>
        <taxon>Pediculidae</taxon>
        <taxon>Pediculus</taxon>
    </lineage>
</organism>
<evidence type="ECO:0000256" key="1">
    <source>
        <dbReference type="SAM" id="MobiDB-lite"/>
    </source>
</evidence>
<dbReference type="EMBL" id="DS235430">
    <property type="protein sequence ID" value="EEB15681.1"/>
    <property type="molecule type" value="Genomic_DNA"/>
</dbReference>
<feature type="region of interest" description="Disordered" evidence="1">
    <location>
        <begin position="58"/>
        <end position="81"/>
    </location>
</feature>
<feature type="domain" description="REKLES" evidence="2">
    <location>
        <begin position="106"/>
        <end position="221"/>
    </location>
</feature>
<dbReference type="HOGENOM" id="CLU_1231214_0_0_1"/>
<feature type="compositionally biased region" description="Low complexity" evidence="1">
    <location>
        <begin position="68"/>
        <end position="79"/>
    </location>
</feature>
<feature type="compositionally biased region" description="Low complexity" evidence="1">
    <location>
        <begin position="122"/>
        <end position="133"/>
    </location>
</feature>
<evidence type="ECO:0000313" key="3">
    <source>
        <dbReference type="EMBL" id="EEB15681.1"/>
    </source>
</evidence>
<dbReference type="PROSITE" id="PS51486">
    <property type="entry name" value="REKLES"/>
    <property type="match status" value="1"/>
</dbReference>
<evidence type="ECO:0000313" key="4">
    <source>
        <dbReference type="EnsemblMetazoa" id="PHUM379860-PA"/>
    </source>
</evidence>
<gene>
    <name evidence="4" type="primary">8237209</name>
    <name evidence="3" type="ORF">Phum_PHUM379860</name>
</gene>
<dbReference type="RefSeq" id="XP_002428419.1">
    <property type="nucleotide sequence ID" value="XM_002428374.1"/>
</dbReference>
<feature type="compositionally biased region" description="Basic and acidic residues" evidence="1">
    <location>
        <begin position="110"/>
        <end position="119"/>
    </location>
</feature>
<sequence length="225" mass="25350">MTQQTTRKNINIIDWHFTAFPWKFFFNCFTGPIPGLAPSEFEARMVEYVKLLNKELRTSTTTPPALRSGSNSPPSSTSPREALSAIEMSRLTLWNLYNNNHQTSSTTPEPQKEALDLGVKEQQQTQRQSSSPQVKRESQETISNGPPPKKLLPGEGEEEDDEEEEEEDEEEENRNLKLDGKAHIKISSKGNGKDQESSLVVSMDINGTMYQGVLFAQNTTRTRTS</sequence>
<dbReference type="InterPro" id="IPR023334">
    <property type="entry name" value="REKLES_domain"/>
</dbReference>
<reference evidence="4" key="3">
    <citation type="submission" date="2021-02" db="UniProtKB">
        <authorList>
            <consortium name="EnsemblMetazoa"/>
        </authorList>
    </citation>
    <scope>IDENTIFICATION</scope>
    <source>
        <strain evidence="4">USDA</strain>
    </source>
</reference>
<reference evidence="3" key="1">
    <citation type="submission" date="2007-04" db="EMBL/GenBank/DDBJ databases">
        <title>Annotation of Pediculus humanus corporis strain USDA.</title>
        <authorList>
            <person name="Kirkness E."/>
            <person name="Hannick L."/>
            <person name="Hass B."/>
            <person name="Bruggner R."/>
            <person name="Lawson D."/>
            <person name="Bidwell S."/>
            <person name="Joardar V."/>
            <person name="Caler E."/>
            <person name="Walenz B."/>
            <person name="Inman J."/>
            <person name="Schobel S."/>
            <person name="Galinsky K."/>
            <person name="Amedeo P."/>
            <person name="Strausberg R."/>
        </authorList>
    </citation>
    <scope>NUCLEOTIDE SEQUENCE</scope>
    <source>
        <strain evidence="3">USDA</strain>
    </source>
</reference>
<protein>
    <recommendedName>
        <fullName evidence="2">REKLES domain-containing protein</fullName>
    </recommendedName>
</protein>
<dbReference type="eggNOG" id="KOG2744">
    <property type="taxonomic scope" value="Eukaryota"/>
</dbReference>
<name>E0VQM5_PEDHC</name>
<feature type="compositionally biased region" description="Acidic residues" evidence="1">
    <location>
        <begin position="155"/>
        <end position="172"/>
    </location>
</feature>